<protein>
    <submittedName>
        <fullName evidence="1">Uncharacterized protein</fullName>
    </submittedName>
</protein>
<evidence type="ECO:0000313" key="2">
    <source>
        <dbReference type="Proteomes" id="UP000305451"/>
    </source>
</evidence>
<comment type="caution">
    <text evidence="1">The sequence shown here is derived from an EMBL/GenBank/DDBJ whole genome shotgun (WGS) entry which is preliminary data.</text>
</comment>
<dbReference type="OrthoDB" id="7623655at2"/>
<organism evidence="1 2">
    <name type="scientific">Marinicauda pacifica</name>
    <dbReference type="NCBI Taxonomy" id="1133559"/>
    <lineage>
        <taxon>Bacteria</taxon>
        <taxon>Pseudomonadati</taxon>
        <taxon>Pseudomonadota</taxon>
        <taxon>Alphaproteobacteria</taxon>
        <taxon>Maricaulales</taxon>
        <taxon>Maricaulaceae</taxon>
        <taxon>Marinicauda</taxon>
    </lineage>
</organism>
<accession>A0A4S2HBH2</accession>
<evidence type="ECO:0000313" key="1">
    <source>
        <dbReference type="EMBL" id="TGY93113.1"/>
    </source>
</evidence>
<sequence length="394" mass="45074">MALQKPYDLSRLVRRGCSPRVLDLCSLHERYPDLEESSAPLFFSPRLNRCFVVKHNLRRHEFHLANTRRPIATKLVLPIDLSDLRAGAFWLFIESGDMESRLVEFLGRLGGAGDQVFEADLETLKLLSSSPSFDPFLLSARFSGRRIDQRFFAMSELDERVLRKYVLEHMDQISRLALGREKASKRSERLAAVLFGEAESQARDALREALRMSDEEFEQGVYGWKGMLYYDWSAGKLTGGLTRFLSDLADLEIMDRQYRHRPLQPVLGRLRQGVKSRWDELVASRHRYFDAVGAFMNEGDALAMKDFLLQVPGLFTKIGDDMAALTHMTSYWDYWKDRNETRQVSHEEALTILPDLAGAVVRESELSQSAWSRSVSARVPGSVQHRVDPARAAE</sequence>
<gene>
    <name evidence="1" type="ORF">E5162_08605</name>
</gene>
<dbReference type="AlphaFoldDB" id="A0A4S2HBH2"/>
<dbReference type="RefSeq" id="WP_135944830.1">
    <property type="nucleotide sequence ID" value="NZ_BMEI01000002.1"/>
</dbReference>
<dbReference type="EMBL" id="SRXV01000002">
    <property type="protein sequence ID" value="TGY93113.1"/>
    <property type="molecule type" value="Genomic_DNA"/>
</dbReference>
<name>A0A4S2HBH2_9PROT</name>
<reference evidence="1 2" key="1">
    <citation type="journal article" date="2013" name="Int. J. Syst. Evol. Microbiol.">
        <title>Marinicauda pacifica gen. nov., sp. nov., a prosthecate alphaproteobacterium of the family Hyphomonadaceae isolated from deep seawater.</title>
        <authorList>
            <person name="Zhang X.Y."/>
            <person name="Li G.W."/>
            <person name="Wang C.S."/>
            <person name="Zhang Y.J."/>
            <person name="Xu X.W."/>
            <person name="Li H."/>
            <person name="Liu A."/>
            <person name="Liu C."/>
            <person name="Xie B.B."/>
            <person name="Qin Q.L."/>
            <person name="Xu Z."/>
            <person name="Chen X.L."/>
            <person name="Zhou B.C."/>
            <person name="Zhang Y.Z."/>
        </authorList>
    </citation>
    <scope>NUCLEOTIDE SEQUENCE [LARGE SCALE GENOMIC DNA]</scope>
    <source>
        <strain evidence="1 2">P-1 km-3</strain>
    </source>
</reference>
<dbReference type="Proteomes" id="UP000305451">
    <property type="component" value="Unassembled WGS sequence"/>
</dbReference>
<keyword evidence="2" id="KW-1185">Reference proteome</keyword>
<proteinExistence type="predicted"/>